<keyword evidence="2" id="KW-1185">Reference proteome</keyword>
<organism evidence="1 2">
    <name type="scientific">Chaenocephalus aceratus</name>
    <name type="common">Blackfin icefish</name>
    <name type="synonym">Chaenichthys aceratus</name>
    <dbReference type="NCBI Taxonomy" id="36190"/>
    <lineage>
        <taxon>Eukaryota</taxon>
        <taxon>Metazoa</taxon>
        <taxon>Chordata</taxon>
        <taxon>Craniata</taxon>
        <taxon>Vertebrata</taxon>
        <taxon>Euteleostomi</taxon>
        <taxon>Actinopterygii</taxon>
        <taxon>Neopterygii</taxon>
        <taxon>Teleostei</taxon>
        <taxon>Neoteleostei</taxon>
        <taxon>Acanthomorphata</taxon>
        <taxon>Eupercaria</taxon>
        <taxon>Perciformes</taxon>
        <taxon>Notothenioidei</taxon>
        <taxon>Channichthyidae</taxon>
        <taxon>Chaenocephalus</taxon>
    </lineage>
</organism>
<comment type="caution">
    <text evidence="1">The sequence shown here is derived from an EMBL/GenBank/DDBJ whole genome shotgun (WGS) entry which is preliminary data.</text>
</comment>
<sequence length="143" mass="16018">RDLPKNPSAEQRHSDDLSDLGTTDQLQRAHGQQNEPCHVVPFGLETKNSDSSKETRTVRLCWFLPAGERSASVLVSTCWRTQCVCAGFYLLENAVRLCWFLPAGERSASVLAFYLENDNAFPKAQGTLEMKRSREKEEVASAL</sequence>
<name>A0ACB9WLG3_CHAAC</name>
<dbReference type="EMBL" id="CM043798">
    <property type="protein sequence ID" value="KAI4813972.1"/>
    <property type="molecule type" value="Genomic_DNA"/>
</dbReference>
<reference evidence="1" key="1">
    <citation type="submission" date="2022-05" db="EMBL/GenBank/DDBJ databases">
        <title>Chromosome-level genome of Chaenocephalus aceratus.</title>
        <authorList>
            <person name="Park H."/>
        </authorList>
    </citation>
    <scope>NUCLEOTIDE SEQUENCE</scope>
    <source>
        <strain evidence="1">KU_202001</strain>
    </source>
</reference>
<feature type="non-terminal residue" evidence="1">
    <location>
        <position position="1"/>
    </location>
</feature>
<dbReference type="Proteomes" id="UP001057452">
    <property type="component" value="Chromosome 14"/>
</dbReference>
<accession>A0ACB9WLG3</accession>
<proteinExistence type="predicted"/>
<protein>
    <submittedName>
        <fullName evidence="1">Uncharacterized protein</fullName>
    </submittedName>
</protein>
<evidence type="ECO:0000313" key="1">
    <source>
        <dbReference type="EMBL" id="KAI4813972.1"/>
    </source>
</evidence>
<evidence type="ECO:0000313" key="2">
    <source>
        <dbReference type="Proteomes" id="UP001057452"/>
    </source>
</evidence>
<gene>
    <name evidence="1" type="ORF">KUCAC02_003190</name>
</gene>